<dbReference type="PANTHER" id="PTHR35205">
    <property type="entry name" value="NB-ARC AND TPR DOMAIN PROTEIN"/>
    <property type="match status" value="1"/>
</dbReference>
<dbReference type="Pfam" id="PF00931">
    <property type="entry name" value="NB-ARC"/>
    <property type="match status" value="1"/>
</dbReference>
<reference evidence="2 3" key="1">
    <citation type="journal article" date="2016" name="Mol. Biol. Evol.">
        <title>Comparative Genomics of Early-Diverging Mushroom-Forming Fungi Provides Insights into the Origins of Lignocellulose Decay Capabilities.</title>
        <authorList>
            <person name="Nagy L.G."/>
            <person name="Riley R."/>
            <person name="Tritt A."/>
            <person name="Adam C."/>
            <person name="Daum C."/>
            <person name="Floudas D."/>
            <person name="Sun H."/>
            <person name="Yadav J.S."/>
            <person name="Pangilinan J."/>
            <person name="Larsson K.H."/>
            <person name="Matsuura K."/>
            <person name="Barry K."/>
            <person name="Labutti K."/>
            <person name="Kuo R."/>
            <person name="Ohm R.A."/>
            <person name="Bhattacharya S.S."/>
            <person name="Shirouzu T."/>
            <person name="Yoshinaga Y."/>
            <person name="Martin F.M."/>
            <person name="Grigoriev I.V."/>
            <person name="Hibbett D.S."/>
        </authorList>
    </citation>
    <scope>NUCLEOTIDE SEQUENCE [LARGE SCALE GENOMIC DNA]</scope>
    <source>
        <strain evidence="2 3">CBS 109695</strain>
    </source>
</reference>
<sequence>MLSNASLESISTAYFTAHESHIAPPLSASRFENTGPSFYTSHTTGGTIVNVAGDYYTTIENSTVTYPLDRANHAPTGAITRHFVGRTAELLQIHRAFDSPREANCPVRFALWGAAGIGKSQLALQYAKRTYTQGRYSHVFHISASSPDQIREGLAHVLRLVQPSDYKCAESVEAHEARRWLEDAHPDVLWLLIIDSTALDSVDYLRTHLPRKYQGGDILFVAQSEAVAKALADEAHGTVLEVGPLAQDDAVQLLFKKAEVEESAESIGEAKLIVKQLDRLPVPICQAASFEGGQTALSRWDTRLTGYEYNNFDSMVQAQCTRLASNHPQAADLLNILCYLNPYGISLPILVDGARSLRSPPTKIPRLSQHISLIGRLKPPPSDPSHPLRTLLDAITSEDELHNLVRCLQHISLVRLETVHPPDITKDKDPLRGQPSHVLHIPKLVRDTVRRGMERKDEDSAYFGMTVGIIVSAFVQRRHDSSLWSPFIKHLASLSRWELFLREHPPRRLNAACQGALHHATEILVHFDKKVKFERKLKIDRKIGFDGKIKLESNLRELHSSGDVEAT</sequence>
<dbReference type="STRING" id="436010.A0A166TMA3"/>
<protein>
    <recommendedName>
        <fullName evidence="1">NB-ARC domain-containing protein</fullName>
    </recommendedName>
</protein>
<dbReference type="InterPro" id="IPR027417">
    <property type="entry name" value="P-loop_NTPase"/>
</dbReference>
<dbReference type="OrthoDB" id="1658288at2759"/>
<evidence type="ECO:0000259" key="1">
    <source>
        <dbReference type="Pfam" id="PF00931"/>
    </source>
</evidence>
<feature type="domain" description="NB-ARC" evidence="1">
    <location>
        <begin position="110"/>
        <end position="259"/>
    </location>
</feature>
<dbReference type="Gene3D" id="3.40.50.300">
    <property type="entry name" value="P-loop containing nucleotide triphosphate hydrolases"/>
    <property type="match status" value="1"/>
</dbReference>
<dbReference type="InterPro" id="IPR002182">
    <property type="entry name" value="NB-ARC"/>
</dbReference>
<dbReference type="GO" id="GO:0043531">
    <property type="term" value="F:ADP binding"/>
    <property type="evidence" value="ECO:0007669"/>
    <property type="project" value="InterPro"/>
</dbReference>
<dbReference type="Proteomes" id="UP000076532">
    <property type="component" value="Unassembled WGS sequence"/>
</dbReference>
<name>A0A166TMA3_9AGAM</name>
<evidence type="ECO:0000313" key="2">
    <source>
        <dbReference type="EMBL" id="KZP30771.1"/>
    </source>
</evidence>
<keyword evidence="3" id="KW-1185">Reference proteome</keyword>
<evidence type="ECO:0000313" key="3">
    <source>
        <dbReference type="Proteomes" id="UP000076532"/>
    </source>
</evidence>
<gene>
    <name evidence="2" type="ORF">FIBSPDRAFT_1038025</name>
</gene>
<dbReference type="EMBL" id="KV417492">
    <property type="protein sequence ID" value="KZP30771.1"/>
    <property type="molecule type" value="Genomic_DNA"/>
</dbReference>
<accession>A0A166TMA3</accession>
<dbReference type="AlphaFoldDB" id="A0A166TMA3"/>
<dbReference type="PANTHER" id="PTHR35205:SF1">
    <property type="entry name" value="ZU5 DOMAIN-CONTAINING PROTEIN"/>
    <property type="match status" value="1"/>
</dbReference>
<dbReference type="SUPFAM" id="SSF52540">
    <property type="entry name" value="P-loop containing nucleoside triphosphate hydrolases"/>
    <property type="match status" value="1"/>
</dbReference>
<proteinExistence type="predicted"/>
<organism evidence="2 3">
    <name type="scientific">Athelia psychrophila</name>
    <dbReference type="NCBI Taxonomy" id="1759441"/>
    <lineage>
        <taxon>Eukaryota</taxon>
        <taxon>Fungi</taxon>
        <taxon>Dikarya</taxon>
        <taxon>Basidiomycota</taxon>
        <taxon>Agaricomycotina</taxon>
        <taxon>Agaricomycetes</taxon>
        <taxon>Agaricomycetidae</taxon>
        <taxon>Atheliales</taxon>
        <taxon>Atheliaceae</taxon>
        <taxon>Athelia</taxon>
    </lineage>
</organism>